<proteinExistence type="predicted"/>
<accession>A0AC61TSQ4</accession>
<evidence type="ECO:0000313" key="2">
    <source>
        <dbReference type="Proteomes" id="UP000829362"/>
    </source>
</evidence>
<gene>
    <name evidence="1" type="ORF">SSZBM1_136</name>
</gene>
<organism evidence="1 2">
    <name type="scientific">Synechococcus phage S-SZBM1</name>
    <dbReference type="NCBI Taxonomy" id="2926475"/>
    <lineage>
        <taxon>Viruses</taxon>
        <taxon>Duplodnaviria</taxon>
        <taxon>Heunggongvirae</taxon>
        <taxon>Uroviricota</taxon>
        <taxon>Caudoviricetes</taxon>
        <taxon>Pantevenvirales</taxon>
        <taxon>Kyanoviridae</taxon>
        <taxon>Shenzhenivirus</taxon>
        <taxon>Shenzhenivirus sszbm1</taxon>
    </lineage>
</organism>
<protein>
    <submittedName>
        <fullName evidence="1">Virion structural protein</fullName>
    </submittedName>
</protein>
<dbReference type="Proteomes" id="UP000829362">
    <property type="component" value="Segment"/>
</dbReference>
<sequence length="199" mass="21238">MSLYGRTDSNANKAKIEALRTAVTAGETIVFVDETEAALSENKERGINGPGWWSYRTYTDGSGKTRHKAEMLAFIANPDLNANETQLDDAIAADVASLISISVQPVDVVDAADPFTGTFSVTASADAGNVVYQWQRQSATGTRWTNITDGGVFSGATTATLTLTAADKLTYDGYKFRVKLTSDAGAEEVISDMASITYL</sequence>
<reference evidence="1" key="1">
    <citation type="submission" date="2021-11" db="EMBL/GenBank/DDBJ databases">
        <authorList>
            <person name="Rong C."/>
            <person name="Yang Y."/>
            <person name="Li S."/>
            <person name="Zhou K."/>
            <person name="Xu Y."/>
            <person name="Zhang R."/>
            <person name="Zhang Y."/>
        </authorList>
    </citation>
    <scope>NUCLEOTIDE SEQUENCE</scope>
</reference>
<name>A0AC61TSQ4_9CAUD</name>
<evidence type="ECO:0000313" key="1">
    <source>
        <dbReference type="EMBL" id="UNH61253.1"/>
    </source>
</evidence>
<keyword evidence="2" id="KW-1185">Reference proteome</keyword>
<dbReference type="EMBL" id="OL473597">
    <property type="protein sequence ID" value="UNH61253.1"/>
    <property type="molecule type" value="Genomic_DNA"/>
</dbReference>